<dbReference type="PANTHER" id="PTHR37943:SF1">
    <property type="entry name" value="PROTEIN VES"/>
    <property type="match status" value="1"/>
</dbReference>
<protein>
    <submittedName>
        <fullName evidence="1">HutD family protein</fullName>
    </submittedName>
</protein>
<dbReference type="Pfam" id="PF05962">
    <property type="entry name" value="HutD"/>
    <property type="match status" value="1"/>
</dbReference>
<proteinExistence type="predicted"/>
<dbReference type="Proteomes" id="UP000653472">
    <property type="component" value="Unassembled WGS sequence"/>
</dbReference>
<comment type="caution">
    <text evidence="1">The sequence shown here is derived from an EMBL/GenBank/DDBJ whole genome shotgun (WGS) entry which is preliminary data.</text>
</comment>
<dbReference type="EMBL" id="JAAVXB010000003">
    <property type="protein sequence ID" value="NKF22311.1"/>
    <property type="molecule type" value="Genomic_DNA"/>
</dbReference>
<dbReference type="RefSeq" id="WP_168147539.1">
    <property type="nucleotide sequence ID" value="NZ_JAAVXB010000003.1"/>
</dbReference>
<dbReference type="SUPFAM" id="SSF51182">
    <property type="entry name" value="RmlC-like cupins"/>
    <property type="match status" value="1"/>
</dbReference>
<keyword evidence="2" id="KW-1185">Reference proteome</keyword>
<dbReference type="InterPro" id="IPR010282">
    <property type="entry name" value="Uncharacterised_HutD/Ves"/>
</dbReference>
<reference evidence="1" key="1">
    <citation type="submission" date="2020-03" db="EMBL/GenBank/DDBJ databases">
        <title>Solimonas marina sp. nov., isolated from deep seawater of the Pacific Ocean.</title>
        <authorList>
            <person name="Liu X."/>
            <person name="Lai Q."/>
            <person name="Sun F."/>
            <person name="Gai Y."/>
            <person name="Li G."/>
            <person name="Shao Z."/>
        </authorList>
    </citation>
    <scope>NUCLEOTIDE SEQUENCE</scope>
    <source>
        <strain evidence="1">C16B3</strain>
    </source>
</reference>
<dbReference type="AlphaFoldDB" id="A0A970B9E1"/>
<dbReference type="Gene3D" id="2.60.120.10">
    <property type="entry name" value="Jelly Rolls"/>
    <property type="match status" value="2"/>
</dbReference>
<name>A0A970B9E1_9GAMM</name>
<evidence type="ECO:0000313" key="1">
    <source>
        <dbReference type="EMBL" id="NKF22311.1"/>
    </source>
</evidence>
<sequence>MKVQRAATHLRMPWKNGGGETLEIIRFPPEATLETLDWRISMARVAQDGPFSSFPDIDRTLCIIAGAGLELDFGADGGVQRLAHGDAPFAFPADRPLHARLIDDPVTDLNIMAHRSRYRHAVQHMTLAGHRTRTTQAKHLLVFCIGGEVELMLDDDAPIHVTTHDCAWTSDAHLHTVTLTNAGDDGAAIYWIELFSNPV</sequence>
<evidence type="ECO:0000313" key="2">
    <source>
        <dbReference type="Proteomes" id="UP000653472"/>
    </source>
</evidence>
<accession>A0A970B9E1</accession>
<dbReference type="CDD" id="cd20293">
    <property type="entry name" value="cupin_HutD_N"/>
    <property type="match status" value="1"/>
</dbReference>
<gene>
    <name evidence="1" type="ORF">G7Y82_08265</name>
</gene>
<organism evidence="1 2">
    <name type="scientific">Solimonas marina</name>
    <dbReference type="NCBI Taxonomy" id="2714601"/>
    <lineage>
        <taxon>Bacteria</taxon>
        <taxon>Pseudomonadati</taxon>
        <taxon>Pseudomonadota</taxon>
        <taxon>Gammaproteobacteria</taxon>
        <taxon>Nevskiales</taxon>
        <taxon>Nevskiaceae</taxon>
        <taxon>Solimonas</taxon>
    </lineage>
</organism>
<dbReference type="InterPro" id="IPR014710">
    <property type="entry name" value="RmlC-like_jellyroll"/>
</dbReference>
<dbReference type="InterPro" id="IPR011051">
    <property type="entry name" value="RmlC_Cupin_sf"/>
</dbReference>
<dbReference type="PANTHER" id="PTHR37943">
    <property type="entry name" value="PROTEIN VES"/>
    <property type="match status" value="1"/>
</dbReference>